<dbReference type="AlphaFoldDB" id="A0A9W9W7Y6"/>
<dbReference type="GeneID" id="81365448"/>
<sequence length="556" mass="61465">MSLTTPPLGYPVPNARHAVSVQLPTWSDMCGFAAGDPQVKSVQRTGYPRSFLHKDIEEVSNAILRHFHSNESVLVYLSAASASACKAAMEKNGDNAATSQIVIRVMEANIDSVDRGELSGSLVYLYAVFFPKSLLPQALTFWRLTGLGISSRLAEACLKYLGSIREAWMPETMTAQLAPTSSGAFGRDRVCTRVVELLQRASLNPPAVAGLKTDDVFLYQTGMAAIYHVHQLLLDWRGGESVVFGFPYELTLKLLEEYGPRTRFYGFGTEEELDDLEAYLALEAKENRKVQAVWCECPSNPLLRTPNFARLRRLADQYGFVIVVDETIGSFANVDMFGVADIIVTSLTKSFNGFADVMAGSIVLNPSKPHYQDLQKLMSLNYASEVYDGDIAQLELNSRSFLARVTEINTSASSLVDHLYAQSKAPNSTITAVYYPTVCWSTENYRAQMRHPTPEFTPGYGGLFTLEFDTVAASEAFFDALNVHKGPSLGAQVTLAQPYVQTVFRNEKPWAAKYGLRETIVRISVGLEPQDELLKAFQVAVHEADKTKLSSPRSHL</sequence>
<dbReference type="InterPro" id="IPR015424">
    <property type="entry name" value="PyrdxlP-dep_Trfase"/>
</dbReference>
<keyword evidence="4" id="KW-0808">Transferase</keyword>
<dbReference type="GO" id="GO:0019346">
    <property type="term" value="P:transsulfuration"/>
    <property type="evidence" value="ECO:0007669"/>
    <property type="project" value="InterPro"/>
</dbReference>
<reference evidence="4" key="2">
    <citation type="journal article" date="2023" name="IMA Fungus">
        <title>Comparative genomic study of the Penicillium genus elucidates a diverse pangenome and 15 lateral gene transfer events.</title>
        <authorList>
            <person name="Petersen C."/>
            <person name="Sorensen T."/>
            <person name="Nielsen M.R."/>
            <person name="Sondergaard T.E."/>
            <person name="Sorensen J.L."/>
            <person name="Fitzpatrick D.A."/>
            <person name="Frisvad J.C."/>
            <person name="Nielsen K.L."/>
        </authorList>
    </citation>
    <scope>NUCLEOTIDE SEQUENCE</scope>
    <source>
        <strain evidence="4">IBT 29677</strain>
    </source>
</reference>
<gene>
    <name evidence="4" type="ORF">N7509_001831</name>
</gene>
<organism evidence="4 5">
    <name type="scientific">Penicillium cosmopolitanum</name>
    <dbReference type="NCBI Taxonomy" id="1131564"/>
    <lineage>
        <taxon>Eukaryota</taxon>
        <taxon>Fungi</taxon>
        <taxon>Dikarya</taxon>
        <taxon>Ascomycota</taxon>
        <taxon>Pezizomycotina</taxon>
        <taxon>Eurotiomycetes</taxon>
        <taxon>Eurotiomycetidae</taxon>
        <taxon>Eurotiales</taxon>
        <taxon>Aspergillaceae</taxon>
        <taxon>Penicillium</taxon>
    </lineage>
</organism>
<proteinExistence type="inferred from homology"/>
<accession>A0A9W9W7Y6</accession>
<comment type="similarity">
    <text evidence="3">Belongs to the trans-sulfuration enzymes family.</text>
</comment>
<dbReference type="GO" id="GO:0003962">
    <property type="term" value="F:cystathionine gamma-synthase activity"/>
    <property type="evidence" value="ECO:0007669"/>
    <property type="project" value="TreeGrafter"/>
</dbReference>
<dbReference type="Pfam" id="PF01053">
    <property type="entry name" value="Cys_Met_Meta_PP"/>
    <property type="match status" value="1"/>
</dbReference>
<dbReference type="GO" id="GO:0030170">
    <property type="term" value="F:pyridoxal phosphate binding"/>
    <property type="evidence" value="ECO:0007669"/>
    <property type="project" value="InterPro"/>
</dbReference>
<dbReference type="Proteomes" id="UP001147747">
    <property type="component" value="Unassembled WGS sequence"/>
</dbReference>
<dbReference type="Gene3D" id="3.90.1150.10">
    <property type="entry name" value="Aspartate Aminotransferase, domain 1"/>
    <property type="match status" value="1"/>
</dbReference>
<evidence type="ECO:0000256" key="2">
    <source>
        <dbReference type="ARBA" id="ARBA00022898"/>
    </source>
</evidence>
<keyword evidence="2 3" id="KW-0663">Pyridoxal phosphate</keyword>
<evidence type="ECO:0000256" key="3">
    <source>
        <dbReference type="RuleBase" id="RU362118"/>
    </source>
</evidence>
<dbReference type="PANTHER" id="PTHR42699">
    <property type="match status" value="1"/>
</dbReference>
<protein>
    <submittedName>
        <fullName evidence="4">PLP-dependent transferase</fullName>
    </submittedName>
</protein>
<evidence type="ECO:0000313" key="5">
    <source>
        <dbReference type="Proteomes" id="UP001147747"/>
    </source>
</evidence>
<dbReference type="InterPro" id="IPR051750">
    <property type="entry name" value="Trans-sulfuration_enzymes"/>
</dbReference>
<dbReference type="SUPFAM" id="SSF53383">
    <property type="entry name" value="PLP-dependent transferases"/>
    <property type="match status" value="1"/>
</dbReference>
<reference evidence="4" key="1">
    <citation type="submission" date="2022-12" db="EMBL/GenBank/DDBJ databases">
        <authorList>
            <person name="Petersen C."/>
        </authorList>
    </citation>
    <scope>NUCLEOTIDE SEQUENCE</scope>
    <source>
        <strain evidence="4">IBT 29677</strain>
    </source>
</reference>
<dbReference type="Gene3D" id="3.40.640.10">
    <property type="entry name" value="Type I PLP-dependent aspartate aminotransferase-like (Major domain)"/>
    <property type="match status" value="1"/>
</dbReference>
<evidence type="ECO:0000313" key="4">
    <source>
        <dbReference type="EMBL" id="KAJ5407948.1"/>
    </source>
</evidence>
<dbReference type="InterPro" id="IPR000277">
    <property type="entry name" value="Cys/Met-Metab_PyrdxlP-dep_enz"/>
</dbReference>
<evidence type="ECO:0000256" key="1">
    <source>
        <dbReference type="ARBA" id="ARBA00001933"/>
    </source>
</evidence>
<dbReference type="OrthoDB" id="10047078at2759"/>
<comment type="caution">
    <text evidence="4">The sequence shown here is derived from an EMBL/GenBank/DDBJ whole genome shotgun (WGS) entry which is preliminary data.</text>
</comment>
<dbReference type="PANTHER" id="PTHR42699:SF1">
    <property type="entry name" value="CYSTATHIONINE GAMMA-SYNTHASE-RELATED"/>
    <property type="match status" value="1"/>
</dbReference>
<name>A0A9W9W7Y6_9EURO</name>
<dbReference type="EMBL" id="JAPZBU010000004">
    <property type="protein sequence ID" value="KAJ5407948.1"/>
    <property type="molecule type" value="Genomic_DNA"/>
</dbReference>
<dbReference type="RefSeq" id="XP_056492263.1">
    <property type="nucleotide sequence ID" value="XM_056626468.1"/>
</dbReference>
<comment type="cofactor">
    <cofactor evidence="1 3">
        <name>pyridoxal 5'-phosphate</name>
        <dbReference type="ChEBI" id="CHEBI:597326"/>
    </cofactor>
</comment>
<keyword evidence="5" id="KW-1185">Reference proteome</keyword>
<dbReference type="InterPro" id="IPR015421">
    <property type="entry name" value="PyrdxlP-dep_Trfase_major"/>
</dbReference>
<dbReference type="InterPro" id="IPR015422">
    <property type="entry name" value="PyrdxlP-dep_Trfase_small"/>
</dbReference>